<evidence type="ECO:0000313" key="3">
    <source>
        <dbReference type="Proteomes" id="UP000835052"/>
    </source>
</evidence>
<dbReference type="Proteomes" id="UP000835052">
    <property type="component" value="Unassembled WGS sequence"/>
</dbReference>
<dbReference type="EMBL" id="CAJGYM010000001">
    <property type="protein sequence ID" value="CAD6184415.1"/>
    <property type="molecule type" value="Genomic_DNA"/>
</dbReference>
<comment type="caution">
    <text evidence="2">The sequence shown here is derived from an EMBL/GenBank/DDBJ whole genome shotgun (WGS) entry which is preliminary data.</text>
</comment>
<dbReference type="AlphaFoldDB" id="A0A8S1GMA5"/>
<evidence type="ECO:0008006" key="4">
    <source>
        <dbReference type="Google" id="ProtNLM"/>
    </source>
</evidence>
<name>A0A8S1GMA5_9PELO</name>
<feature type="signal peptide" evidence="1">
    <location>
        <begin position="1"/>
        <end position="22"/>
    </location>
</feature>
<organism evidence="2 3">
    <name type="scientific">Caenorhabditis auriculariae</name>
    <dbReference type="NCBI Taxonomy" id="2777116"/>
    <lineage>
        <taxon>Eukaryota</taxon>
        <taxon>Metazoa</taxon>
        <taxon>Ecdysozoa</taxon>
        <taxon>Nematoda</taxon>
        <taxon>Chromadorea</taxon>
        <taxon>Rhabditida</taxon>
        <taxon>Rhabditina</taxon>
        <taxon>Rhabditomorpha</taxon>
        <taxon>Rhabditoidea</taxon>
        <taxon>Rhabditidae</taxon>
        <taxon>Peloderinae</taxon>
        <taxon>Caenorhabditis</taxon>
    </lineage>
</organism>
<keyword evidence="3" id="KW-1185">Reference proteome</keyword>
<gene>
    <name evidence="2" type="ORF">CAUJ_LOCUS334</name>
</gene>
<evidence type="ECO:0000256" key="1">
    <source>
        <dbReference type="SAM" id="SignalP"/>
    </source>
</evidence>
<reference evidence="2" key="1">
    <citation type="submission" date="2020-10" db="EMBL/GenBank/DDBJ databases">
        <authorList>
            <person name="Kikuchi T."/>
        </authorList>
    </citation>
    <scope>NUCLEOTIDE SEQUENCE</scope>
    <source>
        <strain evidence="2">NKZ352</strain>
    </source>
</reference>
<feature type="chain" id="PRO_5035764324" description="Secreted protein" evidence="1">
    <location>
        <begin position="23"/>
        <end position="107"/>
    </location>
</feature>
<keyword evidence="1" id="KW-0732">Signal</keyword>
<proteinExistence type="predicted"/>
<evidence type="ECO:0000313" key="2">
    <source>
        <dbReference type="EMBL" id="CAD6184415.1"/>
    </source>
</evidence>
<sequence length="107" mass="12272">MSIAGGVALLLLVFHFTHQTECALFFTFSCWNPSQDRNPEDFGLRGPTRVRRQHHYKHHSVPSSLNCTSYTYHTCPKDRGCQSVIRRKGGEVLYKRCEFLSKAALNL</sequence>
<protein>
    <recommendedName>
        <fullName evidence="4">Secreted protein</fullName>
    </recommendedName>
</protein>
<accession>A0A8S1GMA5</accession>